<dbReference type="Pfam" id="PF18859">
    <property type="entry name" value="acVLRF1"/>
    <property type="match status" value="1"/>
</dbReference>
<name>A0ABS4TP16_9PSEU</name>
<dbReference type="Gene3D" id="3.30.420.60">
    <property type="entry name" value="eRF1 domain 2"/>
    <property type="match status" value="1"/>
</dbReference>
<dbReference type="InterPro" id="IPR042226">
    <property type="entry name" value="eFR1_2_sf"/>
</dbReference>
<evidence type="ECO:0000313" key="2">
    <source>
        <dbReference type="EMBL" id="MBP2325749.1"/>
    </source>
</evidence>
<dbReference type="NCBIfam" id="NF041024">
    <property type="entry name" value="acVLRF1_NCBI"/>
    <property type="match status" value="1"/>
</dbReference>
<gene>
    <name evidence="2" type="ORF">JOF56_006134</name>
</gene>
<dbReference type="EMBL" id="JAGINW010000001">
    <property type="protein sequence ID" value="MBP2325749.1"/>
    <property type="molecule type" value="Genomic_DNA"/>
</dbReference>
<proteinExistence type="predicted"/>
<dbReference type="InterPro" id="IPR040783">
    <property type="entry name" value="VLRF1"/>
</dbReference>
<feature type="domain" description="Actinobacteria/chloroflexi VLRF1 release factor" evidence="1">
    <location>
        <begin position="2"/>
        <end position="100"/>
    </location>
</feature>
<evidence type="ECO:0000313" key="3">
    <source>
        <dbReference type="Proteomes" id="UP001519332"/>
    </source>
</evidence>
<evidence type="ECO:0000259" key="1">
    <source>
        <dbReference type="Pfam" id="PF18859"/>
    </source>
</evidence>
<reference evidence="2 3" key="1">
    <citation type="submission" date="2021-03" db="EMBL/GenBank/DDBJ databases">
        <title>Sequencing the genomes of 1000 actinobacteria strains.</title>
        <authorList>
            <person name="Klenk H.-P."/>
        </authorList>
    </citation>
    <scope>NUCLEOTIDE SEQUENCE [LARGE SCALE GENOMIC DNA]</scope>
    <source>
        <strain evidence="2 3">DSM 46670</strain>
    </source>
</reference>
<comment type="caution">
    <text evidence="2">The sequence shown here is derived from an EMBL/GenBank/DDBJ whole genome shotgun (WGS) entry which is preliminary data.</text>
</comment>
<organism evidence="2 3">
    <name type="scientific">Kibdelosporangium banguiense</name>
    <dbReference type="NCBI Taxonomy" id="1365924"/>
    <lineage>
        <taxon>Bacteria</taxon>
        <taxon>Bacillati</taxon>
        <taxon>Actinomycetota</taxon>
        <taxon>Actinomycetes</taxon>
        <taxon>Pseudonocardiales</taxon>
        <taxon>Pseudonocardiaceae</taxon>
        <taxon>Kibdelosporangium</taxon>
    </lineage>
</organism>
<accession>A0ABS4TP16</accession>
<sequence length="105" mass="11696">MHGRNSAGGWSQQRFARRREGQARQALQAAAQDAAEVLLPVLSTVDAVVLGGDQRALELLRADRRLAKIFQRARPWVLDVGEPRRSTLEEAARRARSVEIVVRDA</sequence>
<dbReference type="Proteomes" id="UP001519332">
    <property type="component" value="Unassembled WGS sequence"/>
</dbReference>
<keyword evidence="3" id="KW-1185">Reference proteome</keyword>
<dbReference type="SUPFAM" id="SSF53137">
    <property type="entry name" value="Translational machinery components"/>
    <property type="match status" value="1"/>
</dbReference>
<protein>
    <submittedName>
        <fullName evidence="2">Peptide subunit release factor 1 (ERF1)</fullName>
    </submittedName>
</protein>